<evidence type="ECO:0000313" key="1">
    <source>
        <dbReference type="EMBL" id="SPZ07605.1"/>
    </source>
</evidence>
<dbReference type="RefSeq" id="WP_112297826.1">
    <property type="nucleotide sequence ID" value="NZ_UAUF01000012.1"/>
</dbReference>
<accession>A0A2X2D5L6</accession>
<dbReference type="AlphaFoldDB" id="A0A2X2D5L6"/>
<reference evidence="1 2" key="1">
    <citation type="submission" date="2018-06" db="EMBL/GenBank/DDBJ databases">
        <authorList>
            <consortium name="Pathogen Informatics"/>
            <person name="Doyle S."/>
        </authorList>
    </citation>
    <scope>NUCLEOTIDE SEQUENCE [LARGE SCALE GENOMIC DNA]</scope>
    <source>
        <strain evidence="1 2">NCTC11842</strain>
    </source>
</reference>
<sequence length="94" mass="10793">MDLMKALAECKHAFESYERTAEEARAYQEQRLLDGLRKREQSACKILDVWVVSTTSVGRQLAASLLVFAFRHGDISERVFDQYWVRLNGLEVAA</sequence>
<organism evidence="1 2">
    <name type="scientific">Pseudomonas luteola</name>
    <dbReference type="NCBI Taxonomy" id="47886"/>
    <lineage>
        <taxon>Bacteria</taxon>
        <taxon>Pseudomonadati</taxon>
        <taxon>Pseudomonadota</taxon>
        <taxon>Gammaproteobacteria</taxon>
        <taxon>Pseudomonadales</taxon>
        <taxon>Pseudomonadaceae</taxon>
        <taxon>Pseudomonas</taxon>
    </lineage>
</organism>
<proteinExistence type="predicted"/>
<dbReference type="EMBL" id="UAUF01000012">
    <property type="protein sequence ID" value="SPZ07605.1"/>
    <property type="molecule type" value="Genomic_DNA"/>
</dbReference>
<gene>
    <name evidence="1" type="ORF">NCTC11842_02406</name>
</gene>
<dbReference type="Proteomes" id="UP000250443">
    <property type="component" value="Unassembled WGS sequence"/>
</dbReference>
<evidence type="ECO:0000313" key="2">
    <source>
        <dbReference type="Proteomes" id="UP000250443"/>
    </source>
</evidence>
<name>A0A2X2D5L6_PSELU</name>
<protein>
    <submittedName>
        <fullName evidence="1">Uncharacterized protein</fullName>
    </submittedName>
</protein>